<dbReference type="Proteomes" id="UP000193689">
    <property type="component" value="Unassembled WGS sequence"/>
</dbReference>
<dbReference type="PANTHER" id="PTHR35896:SF3">
    <property type="entry name" value="MAJOR FACILITATOR SUPERFAMILY TRANSPORTER"/>
    <property type="match status" value="1"/>
</dbReference>
<reference evidence="3 4" key="1">
    <citation type="submission" date="2016-07" db="EMBL/GenBank/DDBJ databases">
        <title>Pervasive Adenine N6-methylation of Active Genes in Fungi.</title>
        <authorList>
            <consortium name="DOE Joint Genome Institute"/>
            <person name="Mondo S.J."/>
            <person name="Dannebaum R.O."/>
            <person name="Kuo R.C."/>
            <person name="Labutti K."/>
            <person name="Haridas S."/>
            <person name="Kuo A."/>
            <person name="Salamov A."/>
            <person name="Ahrendt S.R."/>
            <person name="Lipzen A."/>
            <person name="Sullivan W."/>
            <person name="Andreopoulos W.B."/>
            <person name="Clum A."/>
            <person name="Lindquist E."/>
            <person name="Daum C."/>
            <person name="Ramamoorthy G.K."/>
            <person name="Gryganskyi A."/>
            <person name="Culley D."/>
            <person name="Magnuson J.K."/>
            <person name="James T.Y."/>
            <person name="O'Malley M.A."/>
            <person name="Stajich J.E."/>
            <person name="Spatafora J.W."/>
            <person name="Visel A."/>
            <person name="Grigoriev I.V."/>
        </authorList>
    </citation>
    <scope>NUCLEOTIDE SEQUENCE [LARGE SCALE GENOMIC DNA]</scope>
    <source>
        <strain evidence="3 4">CBS 129021</strain>
    </source>
</reference>
<dbReference type="InParanoid" id="A0A1Y2DBH3"/>
<dbReference type="GeneID" id="63777617"/>
<evidence type="ECO:0000313" key="3">
    <source>
        <dbReference type="EMBL" id="ORY56623.1"/>
    </source>
</evidence>
<dbReference type="OrthoDB" id="3501153at2759"/>
<protein>
    <submittedName>
        <fullName evidence="3">Uncharacterized protein</fullName>
    </submittedName>
</protein>
<accession>A0A1Y2DBH3</accession>
<evidence type="ECO:0000256" key="2">
    <source>
        <dbReference type="SAM" id="Phobius"/>
    </source>
</evidence>
<sequence length="240" mass="27507">MLPATDNHPFLKYSDDDPTIDEANCSYQYGRDRTEFFKHRWSSMSPLLSHSLVFILSSFLWILVIIFTTPSCSANHPTPSQPATNSPSTPHNLTTHAHLTTCGNSTAEARAAGCKYDILINNWVHPACIDQESIDEYQEDGTWQGYTDLNRTQQLPSIEAMSEVDFYYTSTRDHIVHCNMLWRKQFKAFFDEKSFDAVIGSFGHTEHCSQFLIDVTDKYAELWEEPIRTEVGFSGCWVRD</sequence>
<keyword evidence="2" id="KW-0812">Transmembrane</keyword>
<keyword evidence="2" id="KW-0472">Membrane</keyword>
<dbReference type="EMBL" id="MCFJ01000022">
    <property type="protein sequence ID" value="ORY56623.1"/>
    <property type="molecule type" value="Genomic_DNA"/>
</dbReference>
<proteinExistence type="predicted"/>
<organism evidence="3 4">
    <name type="scientific">Pseudomassariella vexata</name>
    <dbReference type="NCBI Taxonomy" id="1141098"/>
    <lineage>
        <taxon>Eukaryota</taxon>
        <taxon>Fungi</taxon>
        <taxon>Dikarya</taxon>
        <taxon>Ascomycota</taxon>
        <taxon>Pezizomycotina</taxon>
        <taxon>Sordariomycetes</taxon>
        <taxon>Xylariomycetidae</taxon>
        <taxon>Amphisphaeriales</taxon>
        <taxon>Pseudomassariaceae</taxon>
        <taxon>Pseudomassariella</taxon>
    </lineage>
</organism>
<evidence type="ECO:0000256" key="1">
    <source>
        <dbReference type="SAM" id="MobiDB-lite"/>
    </source>
</evidence>
<gene>
    <name evidence="3" type="ORF">BCR38DRAFT_450752</name>
</gene>
<comment type="caution">
    <text evidence="3">The sequence shown here is derived from an EMBL/GenBank/DDBJ whole genome shotgun (WGS) entry which is preliminary data.</text>
</comment>
<dbReference type="PANTHER" id="PTHR35896">
    <property type="entry name" value="IG-LIKE DOMAIN-CONTAINING PROTEIN"/>
    <property type="match status" value="1"/>
</dbReference>
<feature type="region of interest" description="Disordered" evidence="1">
    <location>
        <begin position="76"/>
        <end position="97"/>
    </location>
</feature>
<feature type="transmembrane region" description="Helical" evidence="2">
    <location>
        <begin position="47"/>
        <end position="67"/>
    </location>
</feature>
<keyword evidence="2" id="KW-1133">Transmembrane helix</keyword>
<evidence type="ECO:0000313" key="4">
    <source>
        <dbReference type="Proteomes" id="UP000193689"/>
    </source>
</evidence>
<dbReference type="AlphaFoldDB" id="A0A1Y2DBH3"/>
<dbReference type="InterPro" id="IPR053008">
    <property type="entry name" value="Phomopsin_biosynth_assoc"/>
</dbReference>
<dbReference type="STRING" id="1141098.A0A1Y2DBH3"/>
<keyword evidence="4" id="KW-1185">Reference proteome</keyword>
<name>A0A1Y2DBH3_9PEZI</name>
<dbReference type="RefSeq" id="XP_040710202.1">
    <property type="nucleotide sequence ID" value="XM_040861405.1"/>
</dbReference>